<reference evidence="1 2" key="1">
    <citation type="submission" date="2017-11" db="EMBL/GenBank/DDBJ databases">
        <title>Sphingomonas oleivorans sp. nov., isolated from oil-contaminated soil.</title>
        <authorList>
            <person name="Wang L."/>
            <person name="Chen L."/>
        </authorList>
    </citation>
    <scope>NUCLEOTIDE SEQUENCE [LARGE SCALE GENOMIC DNA]</scope>
    <source>
        <strain evidence="1 2">K101</strain>
    </source>
</reference>
<proteinExistence type="predicted"/>
<gene>
    <name evidence="1" type="ORF">CV103_21900</name>
</gene>
<evidence type="ECO:0000313" key="1">
    <source>
        <dbReference type="EMBL" id="PTD15791.1"/>
    </source>
</evidence>
<evidence type="ECO:0000313" key="2">
    <source>
        <dbReference type="Proteomes" id="UP000241206"/>
    </source>
</evidence>
<name>A0A2T4HJ17_9SPHN</name>
<sequence>MPHSFIVTERIPARSNRAEVRNPILTLPAVAKLRALDPDTRALLQDLLLELQQDARQRAETSWRSRKPPLASYWAACGVYAGHIARAIGPGAGRIRSARRR</sequence>
<accession>A0A2T4HJ17</accession>
<keyword evidence="2" id="KW-1185">Reference proteome</keyword>
<dbReference type="AlphaFoldDB" id="A0A2T4HJ17"/>
<comment type="caution">
    <text evidence="1">The sequence shown here is derived from an EMBL/GenBank/DDBJ whole genome shotgun (WGS) entry which is preliminary data.</text>
</comment>
<protein>
    <submittedName>
        <fullName evidence="1">Uncharacterized protein</fullName>
    </submittedName>
</protein>
<organism evidence="1 2">
    <name type="scientific">Edaphosphingomonas fennica</name>
    <dbReference type="NCBI Taxonomy" id="114404"/>
    <lineage>
        <taxon>Bacteria</taxon>
        <taxon>Pseudomonadati</taxon>
        <taxon>Pseudomonadota</taxon>
        <taxon>Alphaproteobacteria</taxon>
        <taxon>Sphingomonadales</taxon>
        <taxon>Rhizorhabdaceae</taxon>
        <taxon>Edaphosphingomonas</taxon>
    </lineage>
</organism>
<dbReference type="RefSeq" id="WP_107396232.1">
    <property type="nucleotide sequence ID" value="NZ_PHHF01000087.1"/>
</dbReference>
<dbReference type="Proteomes" id="UP000241206">
    <property type="component" value="Unassembled WGS sequence"/>
</dbReference>
<dbReference type="EMBL" id="PHHF01000087">
    <property type="protein sequence ID" value="PTD15791.1"/>
    <property type="molecule type" value="Genomic_DNA"/>
</dbReference>